<keyword evidence="4" id="KW-0812">Transmembrane</keyword>
<dbReference type="SMART" id="SM00421">
    <property type="entry name" value="HTH_LUXR"/>
    <property type="match status" value="1"/>
</dbReference>
<keyword evidence="2" id="KW-0238">DNA-binding</keyword>
<feature type="domain" description="HTH luxR-type" evidence="5">
    <location>
        <begin position="117"/>
        <end position="180"/>
    </location>
</feature>
<sequence length="180" mass="20802">MIISVSKGIKNKYGTLNSLNALEEWSILLSCLAPWIALPLIAYFNISQAVEVLTTNTGFLLLFALHLKYNVRQLRNDYYQLKLSEAKLQTWNEALQVEVDKRTSEIERLSKEERFKIKCKQFSLTQREKEIALLVLIGNTYKQVAEQLYITERTVAKHIQNIFEKVNASNKTEMCNKLGT</sequence>
<dbReference type="SUPFAM" id="SSF46894">
    <property type="entry name" value="C-terminal effector domain of the bipartite response regulators"/>
    <property type="match status" value="1"/>
</dbReference>
<dbReference type="RefSeq" id="WP_240827297.1">
    <property type="nucleotide sequence ID" value="NZ_JAKWBL010000001.1"/>
</dbReference>
<gene>
    <name evidence="6" type="ORF">MKP09_08540</name>
</gene>
<keyword evidence="4" id="KW-1133">Transmembrane helix</keyword>
<evidence type="ECO:0000256" key="2">
    <source>
        <dbReference type="ARBA" id="ARBA00023125"/>
    </source>
</evidence>
<accession>A0ABS9SHW1</accession>
<evidence type="ECO:0000256" key="4">
    <source>
        <dbReference type="SAM" id="Phobius"/>
    </source>
</evidence>
<feature type="transmembrane region" description="Helical" evidence="4">
    <location>
        <begin position="52"/>
        <end position="71"/>
    </location>
</feature>
<dbReference type="InterPro" id="IPR016032">
    <property type="entry name" value="Sig_transdc_resp-reg_C-effctor"/>
</dbReference>
<dbReference type="PANTHER" id="PTHR44688:SF16">
    <property type="entry name" value="DNA-BINDING TRANSCRIPTIONAL ACTIVATOR DEVR_DOSR"/>
    <property type="match status" value="1"/>
</dbReference>
<keyword evidence="4" id="KW-0472">Membrane</keyword>
<keyword evidence="1" id="KW-0805">Transcription regulation</keyword>
<dbReference type="Pfam" id="PF00196">
    <property type="entry name" value="GerE"/>
    <property type="match status" value="1"/>
</dbReference>
<evidence type="ECO:0000256" key="1">
    <source>
        <dbReference type="ARBA" id="ARBA00023015"/>
    </source>
</evidence>
<evidence type="ECO:0000313" key="7">
    <source>
        <dbReference type="Proteomes" id="UP001202248"/>
    </source>
</evidence>
<dbReference type="PRINTS" id="PR00038">
    <property type="entry name" value="HTHLUXR"/>
</dbReference>
<dbReference type="PROSITE" id="PS50043">
    <property type="entry name" value="HTH_LUXR_2"/>
    <property type="match status" value="1"/>
</dbReference>
<evidence type="ECO:0000256" key="3">
    <source>
        <dbReference type="ARBA" id="ARBA00023163"/>
    </source>
</evidence>
<organism evidence="6 7">
    <name type="scientific">Niabella ginsengisoli</name>
    <dbReference type="NCBI Taxonomy" id="522298"/>
    <lineage>
        <taxon>Bacteria</taxon>
        <taxon>Pseudomonadati</taxon>
        <taxon>Bacteroidota</taxon>
        <taxon>Chitinophagia</taxon>
        <taxon>Chitinophagales</taxon>
        <taxon>Chitinophagaceae</taxon>
        <taxon>Niabella</taxon>
    </lineage>
</organism>
<keyword evidence="3" id="KW-0804">Transcription</keyword>
<dbReference type="PANTHER" id="PTHR44688">
    <property type="entry name" value="DNA-BINDING TRANSCRIPTIONAL ACTIVATOR DEVR_DOSR"/>
    <property type="match status" value="1"/>
</dbReference>
<feature type="transmembrane region" description="Helical" evidence="4">
    <location>
        <begin position="25"/>
        <end position="46"/>
    </location>
</feature>
<dbReference type="InterPro" id="IPR036388">
    <property type="entry name" value="WH-like_DNA-bd_sf"/>
</dbReference>
<dbReference type="Proteomes" id="UP001202248">
    <property type="component" value="Unassembled WGS sequence"/>
</dbReference>
<reference evidence="6 7" key="1">
    <citation type="submission" date="2022-02" db="EMBL/GenBank/DDBJ databases">
        <authorList>
            <person name="Min J."/>
        </authorList>
    </citation>
    <scope>NUCLEOTIDE SEQUENCE [LARGE SCALE GENOMIC DNA]</scope>
    <source>
        <strain evidence="6 7">GR10-1</strain>
    </source>
</reference>
<keyword evidence="7" id="KW-1185">Reference proteome</keyword>
<dbReference type="EMBL" id="JAKWBL010000001">
    <property type="protein sequence ID" value="MCH5597947.1"/>
    <property type="molecule type" value="Genomic_DNA"/>
</dbReference>
<dbReference type="CDD" id="cd06170">
    <property type="entry name" value="LuxR_C_like"/>
    <property type="match status" value="1"/>
</dbReference>
<protein>
    <submittedName>
        <fullName evidence="6">Helix-turn-helix transcriptional regulator</fullName>
    </submittedName>
</protein>
<proteinExistence type="predicted"/>
<comment type="caution">
    <text evidence="6">The sequence shown here is derived from an EMBL/GenBank/DDBJ whole genome shotgun (WGS) entry which is preliminary data.</text>
</comment>
<evidence type="ECO:0000259" key="5">
    <source>
        <dbReference type="PROSITE" id="PS50043"/>
    </source>
</evidence>
<name>A0ABS9SHW1_9BACT</name>
<dbReference type="PROSITE" id="PS00622">
    <property type="entry name" value="HTH_LUXR_1"/>
    <property type="match status" value="1"/>
</dbReference>
<dbReference type="InterPro" id="IPR000792">
    <property type="entry name" value="Tscrpt_reg_LuxR_C"/>
</dbReference>
<dbReference type="Gene3D" id="1.10.10.10">
    <property type="entry name" value="Winged helix-like DNA-binding domain superfamily/Winged helix DNA-binding domain"/>
    <property type="match status" value="1"/>
</dbReference>
<evidence type="ECO:0000313" key="6">
    <source>
        <dbReference type="EMBL" id="MCH5597947.1"/>
    </source>
</evidence>